<evidence type="ECO:0000256" key="9">
    <source>
        <dbReference type="ARBA" id="ARBA00032024"/>
    </source>
</evidence>
<evidence type="ECO:0000256" key="11">
    <source>
        <dbReference type="RuleBase" id="RU362068"/>
    </source>
</evidence>
<comment type="function">
    <text evidence="1 11">Catalyzes the NADPH-dependent reduction of ketopantoate into pantoic acid.</text>
</comment>
<dbReference type="PANTHER" id="PTHR43765:SF2">
    <property type="entry name" value="2-DEHYDROPANTOATE 2-REDUCTASE"/>
    <property type="match status" value="1"/>
</dbReference>
<keyword evidence="6 11" id="KW-0566">Pantothenate biosynthesis</keyword>
<comment type="similarity">
    <text evidence="3 11">Belongs to the ketopantoate reductase family.</text>
</comment>
<dbReference type="EMBL" id="CADCVG010000003">
    <property type="protein sequence ID" value="CAA9442525.1"/>
    <property type="molecule type" value="Genomic_DNA"/>
</dbReference>
<dbReference type="InterPro" id="IPR008927">
    <property type="entry name" value="6-PGluconate_DH-like_C_sf"/>
</dbReference>
<organism evidence="14">
    <name type="scientific">uncultured Rubrobacteraceae bacterium</name>
    <dbReference type="NCBI Taxonomy" id="349277"/>
    <lineage>
        <taxon>Bacteria</taxon>
        <taxon>Bacillati</taxon>
        <taxon>Actinomycetota</taxon>
        <taxon>Rubrobacteria</taxon>
        <taxon>Rubrobacterales</taxon>
        <taxon>Rubrobacteraceae</taxon>
        <taxon>environmental samples</taxon>
    </lineage>
</organism>
<dbReference type="Pfam" id="PF08546">
    <property type="entry name" value="ApbA_C"/>
    <property type="match status" value="1"/>
</dbReference>
<evidence type="ECO:0000313" key="14">
    <source>
        <dbReference type="EMBL" id="CAA9442525.1"/>
    </source>
</evidence>
<keyword evidence="8 11" id="KW-0560">Oxidoreductase</keyword>
<sequence length="348" mass="37467">MEDLRDTSITIVGAGAIGGTVGAYLDEAGYDVTLVDVSPEHVEAIRERGLRIMGARGDKTFHPRIILSEDLSEPLGSTFLCVKGHFTEGAVRALGPLLAPDGYILSLQNGLNEALIAERIGRERTVGAFVHFGADLLEPGLIQLGYEATIQVGELDGSITPRVEALREALGHAMSTKVTDNIWGFLWGKLVFGATGFVVSCVDAPVAEVIDHPLGRSLCRAASVEAYLVAHTQVERLESIGEFESESFAPGAGMEERADETLTALADAWRGAIKQHMGIWRDLKVKRRKTEVDMQVGQIVAIGREQGIPTPVNAAVLEVVHEIENGERGMGWGNLREISDRSGFESSG</sequence>
<dbReference type="InterPro" id="IPR003710">
    <property type="entry name" value="ApbA"/>
</dbReference>
<name>A0A6J4QNF9_9ACTN</name>
<keyword evidence="7 11" id="KW-0521">NADP</keyword>
<comment type="pathway">
    <text evidence="2 11">Cofactor biosynthesis; (R)-pantothenate biosynthesis; (R)-pantoate from 3-methyl-2-oxobutanoate: step 2/2.</text>
</comment>
<dbReference type="InterPro" id="IPR013332">
    <property type="entry name" value="KPR_N"/>
</dbReference>
<evidence type="ECO:0000256" key="5">
    <source>
        <dbReference type="ARBA" id="ARBA00019465"/>
    </source>
</evidence>
<dbReference type="NCBIfam" id="TIGR00745">
    <property type="entry name" value="apbA_panE"/>
    <property type="match status" value="1"/>
</dbReference>
<dbReference type="AlphaFoldDB" id="A0A6J4QNF9"/>
<dbReference type="GO" id="GO:0005737">
    <property type="term" value="C:cytoplasm"/>
    <property type="evidence" value="ECO:0007669"/>
    <property type="project" value="TreeGrafter"/>
</dbReference>
<evidence type="ECO:0000256" key="7">
    <source>
        <dbReference type="ARBA" id="ARBA00022857"/>
    </source>
</evidence>
<reference evidence="14" key="1">
    <citation type="submission" date="2020-02" db="EMBL/GenBank/DDBJ databases">
        <authorList>
            <person name="Meier V. D."/>
        </authorList>
    </citation>
    <scope>NUCLEOTIDE SEQUENCE</scope>
    <source>
        <strain evidence="14">AVDCRST_MAG14</strain>
    </source>
</reference>
<accession>A0A6J4QNF9</accession>
<dbReference type="GO" id="GO:0008677">
    <property type="term" value="F:2-dehydropantoate 2-reductase activity"/>
    <property type="evidence" value="ECO:0007669"/>
    <property type="project" value="UniProtKB-EC"/>
</dbReference>
<dbReference type="EC" id="1.1.1.169" evidence="4 11"/>
<evidence type="ECO:0000259" key="13">
    <source>
        <dbReference type="Pfam" id="PF08546"/>
    </source>
</evidence>
<comment type="catalytic activity">
    <reaction evidence="10 11">
        <text>(R)-pantoate + NADP(+) = 2-dehydropantoate + NADPH + H(+)</text>
        <dbReference type="Rhea" id="RHEA:16233"/>
        <dbReference type="ChEBI" id="CHEBI:11561"/>
        <dbReference type="ChEBI" id="CHEBI:15378"/>
        <dbReference type="ChEBI" id="CHEBI:15980"/>
        <dbReference type="ChEBI" id="CHEBI:57783"/>
        <dbReference type="ChEBI" id="CHEBI:58349"/>
        <dbReference type="EC" id="1.1.1.169"/>
    </reaction>
</comment>
<dbReference type="InterPro" id="IPR050838">
    <property type="entry name" value="Ketopantoate_reductase"/>
</dbReference>
<evidence type="ECO:0000256" key="1">
    <source>
        <dbReference type="ARBA" id="ARBA00002919"/>
    </source>
</evidence>
<dbReference type="InterPro" id="IPR036291">
    <property type="entry name" value="NAD(P)-bd_dom_sf"/>
</dbReference>
<evidence type="ECO:0000256" key="4">
    <source>
        <dbReference type="ARBA" id="ARBA00013014"/>
    </source>
</evidence>
<evidence type="ECO:0000259" key="12">
    <source>
        <dbReference type="Pfam" id="PF02558"/>
    </source>
</evidence>
<protein>
    <recommendedName>
        <fullName evidence="5 11">2-dehydropantoate 2-reductase</fullName>
        <ecNumber evidence="4 11">1.1.1.169</ecNumber>
    </recommendedName>
    <alternativeName>
        <fullName evidence="9 11">Ketopantoate reductase</fullName>
    </alternativeName>
</protein>
<dbReference type="PANTHER" id="PTHR43765">
    <property type="entry name" value="2-DEHYDROPANTOATE 2-REDUCTASE-RELATED"/>
    <property type="match status" value="1"/>
</dbReference>
<feature type="domain" description="Ketopantoate reductase N-terminal" evidence="12">
    <location>
        <begin position="9"/>
        <end position="156"/>
    </location>
</feature>
<proteinExistence type="inferred from homology"/>
<dbReference type="Gene3D" id="1.10.1040.10">
    <property type="entry name" value="N-(1-d-carboxylethyl)-l-norvaline Dehydrogenase, domain 2"/>
    <property type="match status" value="1"/>
</dbReference>
<feature type="domain" description="Ketopantoate reductase C-terminal" evidence="13">
    <location>
        <begin position="182"/>
        <end position="324"/>
    </location>
</feature>
<dbReference type="GO" id="GO:0050661">
    <property type="term" value="F:NADP binding"/>
    <property type="evidence" value="ECO:0007669"/>
    <property type="project" value="TreeGrafter"/>
</dbReference>
<dbReference type="InterPro" id="IPR013752">
    <property type="entry name" value="KPA_reductase"/>
</dbReference>
<evidence type="ECO:0000256" key="6">
    <source>
        <dbReference type="ARBA" id="ARBA00022655"/>
    </source>
</evidence>
<dbReference type="SUPFAM" id="SSF48179">
    <property type="entry name" value="6-phosphogluconate dehydrogenase C-terminal domain-like"/>
    <property type="match status" value="1"/>
</dbReference>
<dbReference type="Gene3D" id="3.40.50.720">
    <property type="entry name" value="NAD(P)-binding Rossmann-like Domain"/>
    <property type="match status" value="1"/>
</dbReference>
<evidence type="ECO:0000256" key="2">
    <source>
        <dbReference type="ARBA" id="ARBA00004994"/>
    </source>
</evidence>
<gene>
    <name evidence="14" type="ORF">AVDCRST_MAG14-87</name>
</gene>
<dbReference type="Pfam" id="PF02558">
    <property type="entry name" value="ApbA"/>
    <property type="match status" value="1"/>
</dbReference>
<dbReference type="GO" id="GO:0015940">
    <property type="term" value="P:pantothenate biosynthetic process"/>
    <property type="evidence" value="ECO:0007669"/>
    <property type="project" value="UniProtKB-UniPathway"/>
</dbReference>
<evidence type="ECO:0000256" key="10">
    <source>
        <dbReference type="ARBA" id="ARBA00048793"/>
    </source>
</evidence>
<dbReference type="InterPro" id="IPR013328">
    <property type="entry name" value="6PGD_dom2"/>
</dbReference>
<evidence type="ECO:0000256" key="3">
    <source>
        <dbReference type="ARBA" id="ARBA00007870"/>
    </source>
</evidence>
<evidence type="ECO:0000256" key="8">
    <source>
        <dbReference type="ARBA" id="ARBA00023002"/>
    </source>
</evidence>
<dbReference type="UniPathway" id="UPA00028">
    <property type="reaction ID" value="UER00004"/>
</dbReference>
<dbReference type="SUPFAM" id="SSF51735">
    <property type="entry name" value="NAD(P)-binding Rossmann-fold domains"/>
    <property type="match status" value="1"/>
</dbReference>